<protein>
    <submittedName>
        <fullName evidence="2">GNAT family N-acetyltransferase</fullName>
        <ecNumber evidence="2">2.3.-.-</ecNumber>
    </submittedName>
</protein>
<keyword evidence="2" id="KW-0012">Acyltransferase</keyword>
<dbReference type="EMBL" id="JBHTGP010000018">
    <property type="protein sequence ID" value="MFD0690030.1"/>
    <property type="molecule type" value="Genomic_DNA"/>
</dbReference>
<reference evidence="3" key="1">
    <citation type="journal article" date="2019" name="Int. J. Syst. Evol. Microbiol.">
        <title>The Global Catalogue of Microorganisms (GCM) 10K type strain sequencing project: providing services to taxonomists for standard genome sequencing and annotation.</title>
        <authorList>
            <consortium name="The Broad Institute Genomics Platform"/>
            <consortium name="The Broad Institute Genome Sequencing Center for Infectious Disease"/>
            <person name="Wu L."/>
            <person name="Ma J."/>
        </authorList>
    </citation>
    <scope>NUCLEOTIDE SEQUENCE [LARGE SCALE GENOMIC DNA]</scope>
    <source>
        <strain evidence="3">JCM 9371</strain>
    </source>
</reference>
<dbReference type="EC" id="2.3.-.-" evidence="2"/>
<gene>
    <name evidence="2" type="ORF">ACFQZM_36455</name>
</gene>
<dbReference type="Pfam" id="PF13302">
    <property type="entry name" value="Acetyltransf_3"/>
    <property type="match status" value="1"/>
</dbReference>
<dbReference type="InterPro" id="IPR016181">
    <property type="entry name" value="Acyl_CoA_acyltransferase"/>
</dbReference>
<organism evidence="2 3">
    <name type="scientific">Actinomadura fibrosa</name>
    <dbReference type="NCBI Taxonomy" id="111802"/>
    <lineage>
        <taxon>Bacteria</taxon>
        <taxon>Bacillati</taxon>
        <taxon>Actinomycetota</taxon>
        <taxon>Actinomycetes</taxon>
        <taxon>Streptosporangiales</taxon>
        <taxon>Thermomonosporaceae</taxon>
        <taxon>Actinomadura</taxon>
    </lineage>
</organism>
<evidence type="ECO:0000313" key="3">
    <source>
        <dbReference type="Proteomes" id="UP001597063"/>
    </source>
</evidence>
<evidence type="ECO:0000313" key="2">
    <source>
        <dbReference type="EMBL" id="MFD0690030.1"/>
    </source>
</evidence>
<dbReference type="RefSeq" id="WP_131755482.1">
    <property type="nucleotide sequence ID" value="NZ_CAACUY010000005.1"/>
</dbReference>
<comment type="caution">
    <text evidence="2">The sequence shown here is derived from an EMBL/GenBank/DDBJ whole genome shotgun (WGS) entry which is preliminary data.</text>
</comment>
<keyword evidence="2" id="KW-0808">Transferase</keyword>
<proteinExistence type="predicted"/>
<sequence length="177" mass="19872">MKADQVELRPVAEDDLRVIERLNADPDLLGPFLWGGWSDPGRFRRRWAEDGLLGEDRGTLMVARGADALGYTAYRKVPTGGRAFCWSIGIALLPEARGRGAGTRAQRLLASYLFAHTQVNRIQAETEVDNIAEQRALEKAGFTREGVMRGNGFRDGRYRDEVLYSILRNDVHRNGQL</sequence>
<dbReference type="SUPFAM" id="SSF55729">
    <property type="entry name" value="Acyl-CoA N-acyltransferases (Nat)"/>
    <property type="match status" value="1"/>
</dbReference>
<dbReference type="Gene3D" id="3.40.630.30">
    <property type="match status" value="1"/>
</dbReference>
<dbReference type="PANTHER" id="PTHR43441:SF6">
    <property type="entry name" value="N-ACETYLTRANSFERASE DOMAIN-CONTAINING PROTEIN"/>
    <property type="match status" value="1"/>
</dbReference>
<dbReference type="Proteomes" id="UP001597063">
    <property type="component" value="Unassembled WGS sequence"/>
</dbReference>
<accession>A0ABW2XZL7</accession>
<name>A0ABW2XZL7_9ACTN</name>
<dbReference type="PANTHER" id="PTHR43441">
    <property type="entry name" value="RIBOSOMAL-PROTEIN-SERINE ACETYLTRANSFERASE"/>
    <property type="match status" value="1"/>
</dbReference>
<evidence type="ECO:0000259" key="1">
    <source>
        <dbReference type="PROSITE" id="PS51186"/>
    </source>
</evidence>
<dbReference type="PROSITE" id="PS51186">
    <property type="entry name" value="GNAT"/>
    <property type="match status" value="1"/>
</dbReference>
<feature type="domain" description="N-acetyltransferase" evidence="1">
    <location>
        <begin position="6"/>
        <end position="169"/>
    </location>
</feature>
<dbReference type="InterPro" id="IPR051908">
    <property type="entry name" value="Ribosomal_N-acetyltransferase"/>
</dbReference>
<dbReference type="InterPro" id="IPR000182">
    <property type="entry name" value="GNAT_dom"/>
</dbReference>
<keyword evidence="3" id="KW-1185">Reference proteome</keyword>
<dbReference type="GO" id="GO:0016746">
    <property type="term" value="F:acyltransferase activity"/>
    <property type="evidence" value="ECO:0007669"/>
    <property type="project" value="UniProtKB-KW"/>
</dbReference>